<dbReference type="SUPFAM" id="SSF46689">
    <property type="entry name" value="Homeodomain-like"/>
    <property type="match status" value="1"/>
</dbReference>
<dbReference type="Proteomes" id="UP000266292">
    <property type="component" value="Chromosome"/>
</dbReference>
<dbReference type="InterPro" id="IPR036271">
    <property type="entry name" value="Tet_transcr_reg_TetR-rel_C_sf"/>
</dbReference>
<dbReference type="RefSeq" id="WP_025608600.1">
    <property type="nucleotide sequence ID" value="NZ_CP021235.1"/>
</dbReference>
<dbReference type="EMBL" id="CP021235">
    <property type="protein sequence ID" value="ARS36985.1"/>
    <property type="molecule type" value="Genomic_DNA"/>
</dbReference>
<name>A0A1X9YVR3_9BACT</name>
<dbReference type="SUPFAM" id="SSF48498">
    <property type="entry name" value="Tetracyclin repressor-like, C-terminal domain"/>
    <property type="match status" value="1"/>
</dbReference>
<evidence type="ECO:0000313" key="2">
    <source>
        <dbReference type="Proteomes" id="UP000266292"/>
    </source>
</evidence>
<dbReference type="KEGG" id="pact:CA264_16990"/>
<proteinExistence type="predicted"/>
<dbReference type="AlphaFoldDB" id="A0A1X9YVR3"/>
<evidence type="ECO:0008006" key="3">
    <source>
        <dbReference type="Google" id="ProtNLM"/>
    </source>
</evidence>
<accession>A0A1X9YVR3</accession>
<keyword evidence="2" id="KW-1185">Reference proteome</keyword>
<protein>
    <recommendedName>
        <fullName evidence="3">TetR family transcriptional regulator</fullName>
    </recommendedName>
</protein>
<gene>
    <name evidence="1" type="ORF">CA264_16990</name>
</gene>
<evidence type="ECO:0000313" key="1">
    <source>
        <dbReference type="EMBL" id="ARS36985.1"/>
    </source>
</evidence>
<dbReference type="OrthoDB" id="881297at2"/>
<dbReference type="InterPro" id="IPR009057">
    <property type="entry name" value="Homeodomain-like_sf"/>
</dbReference>
<reference evidence="2" key="1">
    <citation type="submission" date="2017-05" db="EMBL/GenBank/DDBJ databases">
        <authorList>
            <person name="Ray J."/>
            <person name="Price M."/>
            <person name="Deutschbauer A."/>
        </authorList>
    </citation>
    <scope>NUCLEOTIDE SEQUENCE [LARGE SCALE GENOMIC DNA]</scope>
    <source>
        <strain evidence="2">DSM 19842</strain>
    </source>
</reference>
<dbReference type="STRING" id="709015.GCA_000472485_03430"/>
<sequence length="203" mass="23857">MVLSETILARLLQVFRREGIERYTEEELAQQVGVQKHDLEELFADKADMVRKVVAYDFKEQEKQDELLLQKAANPVEEIILLLQNGIQELKTVNPAYIADLQQHYPEVWQLCLERLGTYNYHLNLNVINKGILQGYFRKDINLQLVVKIILEQFNMLINPTIFPPERYELGEVFRSVYLYYVRGICTEQGGKLAEEYFSRNNI</sequence>
<organism evidence="1 2">
    <name type="scientific">Pontibacter actiniarum</name>
    <dbReference type="NCBI Taxonomy" id="323450"/>
    <lineage>
        <taxon>Bacteria</taxon>
        <taxon>Pseudomonadati</taxon>
        <taxon>Bacteroidota</taxon>
        <taxon>Cytophagia</taxon>
        <taxon>Cytophagales</taxon>
        <taxon>Hymenobacteraceae</taxon>
        <taxon>Pontibacter</taxon>
    </lineage>
</organism>
<dbReference type="Gene3D" id="1.10.357.10">
    <property type="entry name" value="Tetracycline Repressor, domain 2"/>
    <property type="match status" value="1"/>
</dbReference>